<evidence type="ECO:0000313" key="2">
    <source>
        <dbReference type="Proteomes" id="UP000035444"/>
    </source>
</evidence>
<proteinExistence type="predicted"/>
<evidence type="ECO:0000313" key="1">
    <source>
        <dbReference type="EMBL" id="KLN61168.1"/>
    </source>
</evidence>
<sequence length="125" mass="14083">MMPTTVHSISKYTVQILNTKSTADKPKSQIIIRLLNEKGKDCGLAVFKDYGDQNAQNPYGDHKKGTATAYFDIKHYQAFIEILRMEKELYWKIAWQQTGPTKSVSDVSLDTKEEIIGEHFGNGGA</sequence>
<accession>A0A0H2MFN2</accession>
<reference evidence="1 2" key="1">
    <citation type="submission" date="2015-03" db="EMBL/GenBank/DDBJ databases">
        <title>Genome Sequence of Kiloniella spongiae MEBiC09566, isolated from a marine sponge.</title>
        <authorList>
            <person name="Shao Z."/>
            <person name="Wang L."/>
            <person name="Li X."/>
        </authorList>
    </citation>
    <scope>NUCLEOTIDE SEQUENCE [LARGE SCALE GENOMIC DNA]</scope>
    <source>
        <strain evidence="1 2">MEBiC09566</strain>
    </source>
</reference>
<organism evidence="1 2">
    <name type="scientific">Kiloniella spongiae</name>
    <dbReference type="NCBI Taxonomy" id="1489064"/>
    <lineage>
        <taxon>Bacteria</taxon>
        <taxon>Pseudomonadati</taxon>
        <taxon>Pseudomonadota</taxon>
        <taxon>Alphaproteobacteria</taxon>
        <taxon>Rhodospirillales</taxon>
        <taxon>Kiloniellaceae</taxon>
        <taxon>Kiloniella</taxon>
    </lineage>
</organism>
<dbReference type="RefSeq" id="WP_047763717.1">
    <property type="nucleotide sequence ID" value="NZ_LAQL01000005.1"/>
</dbReference>
<keyword evidence="2" id="KW-1185">Reference proteome</keyword>
<name>A0A0H2MFN2_9PROT</name>
<dbReference type="EMBL" id="LAQL01000005">
    <property type="protein sequence ID" value="KLN61168.1"/>
    <property type="molecule type" value="Genomic_DNA"/>
</dbReference>
<dbReference type="AlphaFoldDB" id="A0A0H2MFN2"/>
<gene>
    <name evidence="1" type="ORF">WH96_08385</name>
</gene>
<protein>
    <submittedName>
        <fullName evidence="1">Uncharacterized protein</fullName>
    </submittedName>
</protein>
<dbReference type="Proteomes" id="UP000035444">
    <property type="component" value="Unassembled WGS sequence"/>
</dbReference>
<dbReference type="OrthoDB" id="8478925at2"/>
<comment type="caution">
    <text evidence="1">The sequence shown here is derived from an EMBL/GenBank/DDBJ whole genome shotgun (WGS) entry which is preliminary data.</text>
</comment>